<protein>
    <submittedName>
        <fullName evidence="3">Alpha/beta fold hydrolase</fullName>
    </submittedName>
</protein>
<keyword evidence="1" id="KW-0812">Transmembrane</keyword>
<keyword evidence="4" id="KW-1185">Reference proteome</keyword>
<dbReference type="RefSeq" id="WP_209368040.1">
    <property type="nucleotide sequence ID" value="NZ_CP046956.1"/>
</dbReference>
<sequence length="316" mass="35345">MKKRIGWITGGIVVLLTVALLGGSNYFYNQGVNRGEQVELYSEEPPVLPSSEADRKLLAEAQDWFAAKKLKELEMTSYDGLNLKAHYLQNPQESGKAVILAHGYRGYGQQMGDLAKFYYDHGFSILMPDARGHGESEGDYIGYGWHDRLDYQGWIKRLIDDYRMDSIFLHGNSMGAALVLMTSGEDLPSQVKGIIADSGYTDVSEELSHQLRHLYHLPAFPLISITSGMTKLRAGYWFGEASAIEQVKDNTRPLFIIHGDRDELVPTEMAHRLYEAADSEKQLWIVPGAGHTDAYAAATAEFQKRLEAFIESALGF</sequence>
<dbReference type="InterPro" id="IPR022742">
    <property type="entry name" value="Hydrolase_4"/>
</dbReference>
<dbReference type="PANTHER" id="PTHR43358:SF4">
    <property type="entry name" value="ALPHA_BETA HYDROLASE FOLD-1 DOMAIN-CONTAINING PROTEIN"/>
    <property type="match status" value="1"/>
</dbReference>
<reference evidence="3 4" key="1">
    <citation type="submission" date="2019-12" db="EMBL/GenBank/DDBJ databases">
        <title>The whole genome sequencing of a strain isolated from a Mars analog, Dalangtan Playa.</title>
        <authorList>
            <person name="Huang T."/>
        </authorList>
    </citation>
    <scope>NUCLEOTIDE SEQUENCE [LARGE SCALE GENOMIC DNA]</scope>
    <source>
        <strain evidence="3 4">DP4-553-S</strain>
    </source>
</reference>
<gene>
    <name evidence="3" type="ORF">ERJ70_06480</name>
</gene>
<keyword evidence="3" id="KW-0378">Hydrolase</keyword>
<feature type="transmembrane region" description="Helical" evidence="1">
    <location>
        <begin position="7"/>
        <end position="28"/>
    </location>
</feature>
<dbReference type="Proteomes" id="UP000665043">
    <property type="component" value="Chromosome"/>
</dbReference>
<accession>A0ABX7VSJ7</accession>
<keyword evidence="1" id="KW-1133">Transmembrane helix</keyword>
<name>A0ABX7VSJ7_9BACI</name>
<evidence type="ECO:0000256" key="1">
    <source>
        <dbReference type="SAM" id="Phobius"/>
    </source>
</evidence>
<dbReference type="InterPro" id="IPR052920">
    <property type="entry name" value="DNA-binding_regulatory"/>
</dbReference>
<evidence type="ECO:0000313" key="4">
    <source>
        <dbReference type="Proteomes" id="UP000665043"/>
    </source>
</evidence>
<evidence type="ECO:0000259" key="2">
    <source>
        <dbReference type="Pfam" id="PF12146"/>
    </source>
</evidence>
<dbReference type="EMBL" id="CP046956">
    <property type="protein sequence ID" value="QTM98979.1"/>
    <property type="molecule type" value="Genomic_DNA"/>
</dbReference>
<proteinExistence type="predicted"/>
<dbReference type="Pfam" id="PF12146">
    <property type="entry name" value="Hydrolase_4"/>
    <property type="match status" value="1"/>
</dbReference>
<evidence type="ECO:0000313" key="3">
    <source>
        <dbReference type="EMBL" id="QTM98979.1"/>
    </source>
</evidence>
<dbReference type="InterPro" id="IPR029058">
    <property type="entry name" value="AB_hydrolase_fold"/>
</dbReference>
<dbReference type="Gene3D" id="3.40.50.1820">
    <property type="entry name" value="alpha/beta hydrolase"/>
    <property type="match status" value="1"/>
</dbReference>
<dbReference type="SUPFAM" id="SSF53474">
    <property type="entry name" value="alpha/beta-Hydrolases"/>
    <property type="match status" value="1"/>
</dbReference>
<dbReference type="PANTHER" id="PTHR43358">
    <property type="entry name" value="ALPHA/BETA-HYDROLASE"/>
    <property type="match status" value="1"/>
</dbReference>
<keyword evidence="1" id="KW-0472">Membrane</keyword>
<dbReference type="GO" id="GO:0016787">
    <property type="term" value="F:hydrolase activity"/>
    <property type="evidence" value="ECO:0007669"/>
    <property type="project" value="UniProtKB-KW"/>
</dbReference>
<feature type="domain" description="Serine aminopeptidase S33" evidence="2">
    <location>
        <begin position="94"/>
        <end position="206"/>
    </location>
</feature>
<organism evidence="3 4">
    <name type="scientific">Sediminibacillus dalangtanensis</name>
    <dbReference type="NCBI Taxonomy" id="2729421"/>
    <lineage>
        <taxon>Bacteria</taxon>
        <taxon>Bacillati</taxon>
        <taxon>Bacillota</taxon>
        <taxon>Bacilli</taxon>
        <taxon>Bacillales</taxon>
        <taxon>Bacillaceae</taxon>
        <taxon>Sediminibacillus</taxon>
    </lineage>
</organism>